<name>A0A127P4I6_9BURK</name>
<gene>
    <name evidence="1" type="ORF">CFter6_0021</name>
</gene>
<dbReference type="PATRIC" id="fig|158899.10.peg.22"/>
<sequence>MLTSYQQIGLLRDCLVKTVRGHPSPSVSRWRQLLLKAMKQTAADAKATAGRLSIRSIALF</sequence>
<protein>
    <submittedName>
        <fullName evidence="1">Uncharacterized protein</fullName>
    </submittedName>
</protein>
<dbReference type="Proteomes" id="UP000072421">
    <property type="component" value="Chromosome"/>
</dbReference>
<evidence type="ECO:0000313" key="2">
    <source>
        <dbReference type="Proteomes" id="UP000072421"/>
    </source>
</evidence>
<reference evidence="1 2" key="1">
    <citation type="submission" date="2015-11" db="EMBL/GenBank/DDBJ databases">
        <title>Exploring the genomic traits of fungus-feeding bacterial genus Collimonas.</title>
        <authorList>
            <person name="Song C."/>
            <person name="Schmidt R."/>
            <person name="de Jager V."/>
            <person name="Krzyzanowska D."/>
            <person name="Jongedijk E."/>
            <person name="Cankar K."/>
            <person name="Beekwilder J."/>
            <person name="van Veen A."/>
            <person name="de Boer W."/>
            <person name="van Veen J.A."/>
            <person name="Garbeva P."/>
        </authorList>
    </citation>
    <scope>NUCLEOTIDE SEQUENCE [LARGE SCALE GENOMIC DNA]</scope>
    <source>
        <strain evidence="1 2">Ter6</strain>
    </source>
</reference>
<dbReference type="EMBL" id="CP013232">
    <property type="protein sequence ID" value="AMO92752.1"/>
    <property type="molecule type" value="Genomic_DNA"/>
</dbReference>
<organism evidence="1">
    <name type="scientific">Collimonas fungivorans</name>
    <dbReference type="NCBI Taxonomy" id="158899"/>
    <lineage>
        <taxon>Bacteria</taxon>
        <taxon>Pseudomonadati</taxon>
        <taxon>Pseudomonadota</taxon>
        <taxon>Betaproteobacteria</taxon>
        <taxon>Burkholderiales</taxon>
        <taxon>Oxalobacteraceae</taxon>
        <taxon>Collimonas</taxon>
    </lineage>
</organism>
<accession>A0A127P4I6</accession>
<proteinExistence type="predicted"/>
<dbReference type="AlphaFoldDB" id="A0A127P4I6"/>
<evidence type="ECO:0000313" key="1">
    <source>
        <dbReference type="EMBL" id="AMO92752.1"/>
    </source>
</evidence>